<name>A0ABZ0ECD1_9BURK</name>
<evidence type="ECO:0000313" key="3">
    <source>
        <dbReference type="EMBL" id="WOD14124.1"/>
    </source>
</evidence>
<sequence>MSEELIDDREASSATRAGSPLHTRDMIDKNWFDKLIQPRSVAIVGASPQPGSPRNTMVRVLLKHGFTGNVYPVSPSHPEVEGLKAYPSVGALPEVPDVALVITPAQTVPGVIEECGAKGIGAAIVFSSGFEETEGGKEHARLLAEAARLHNVAVLGANCQGVWSVQHRSMLTFSPAALGQETLKHAPIAVVSQSGALAGAIGNYLQNNGVGCSYIISVGNETCLDALDVLASLIEQDDVRVVALYIEGLDDAGRIVRIAERARERDVQIVALKAGRSAVGQQATASHTGKIASSHAVYADVFEQAGIIAVDSLIDALAAVEVLAYLPHPRVSGDPKGGASVMSSSGGAGALLADHSSEYGIPMAEFSEDTASKLQGILPDFARKANPVDLTGQINSMPNLFKDTSEAIEADPRTEAMIVQFASSGRRYLERNGEVFKTVARNVPLVVSFIGELPDLATRQDLREAGVLITADPSLAMSALSLLYERKRMHELPLSPVREPLAERAAPQDWSETMCYCEESGITPAKWIVLGAGESAATACAHLSYPLVVKVLPSECEHKTEMGLVRLRVRSAGEVDAIAAEFRERLDKPDMGVLVQEMLGDGVEIVLSCLRQTDFGPVISIGSGGVAVELYRDVAHLALPVSADQVLAALQRLKLWTLLQGFRGKPAADVDALVRAAVRFGDMFVATPEVLEFEINPVIVKPVGQGIGAVDALVTTR</sequence>
<dbReference type="Gene3D" id="3.40.50.261">
    <property type="entry name" value="Succinyl-CoA synthetase domains"/>
    <property type="match status" value="2"/>
</dbReference>
<evidence type="ECO:0000313" key="4">
    <source>
        <dbReference type="Proteomes" id="UP001302652"/>
    </source>
</evidence>
<gene>
    <name evidence="3" type="ORF">RW095_00950</name>
</gene>
<dbReference type="SUPFAM" id="SSF51735">
    <property type="entry name" value="NAD(P)-binding Rossmann-fold domains"/>
    <property type="match status" value="1"/>
</dbReference>
<proteinExistence type="predicted"/>
<keyword evidence="4" id="KW-1185">Reference proteome</keyword>
<dbReference type="SUPFAM" id="SSF56059">
    <property type="entry name" value="Glutathione synthetase ATP-binding domain-like"/>
    <property type="match status" value="1"/>
</dbReference>
<accession>A0ABZ0ECD1</accession>
<reference evidence="3 4" key="1">
    <citation type="submission" date="2023-10" db="EMBL/GenBank/DDBJ databases">
        <title>Surface-active antibiotics is a multifunctional adaptation for post-fire microbes.</title>
        <authorList>
            <person name="Liu M.D."/>
            <person name="Du Y."/>
            <person name="Koupaei S.K."/>
            <person name="Kim N.R."/>
            <person name="Zhang W."/>
            <person name="Traxler M.F."/>
        </authorList>
    </citation>
    <scope>NUCLEOTIDE SEQUENCE [LARGE SCALE GENOMIC DNA]</scope>
    <source>
        <strain evidence="3 4">F3</strain>
    </source>
</reference>
<organism evidence="3 4">
    <name type="scientific">Paraburkholderia kirstenboschensis</name>
    <dbReference type="NCBI Taxonomy" id="1245436"/>
    <lineage>
        <taxon>Bacteria</taxon>
        <taxon>Pseudomonadati</taxon>
        <taxon>Pseudomonadota</taxon>
        <taxon>Betaproteobacteria</taxon>
        <taxon>Burkholderiales</taxon>
        <taxon>Burkholderiaceae</taxon>
        <taxon>Paraburkholderia</taxon>
    </lineage>
</organism>
<dbReference type="SUPFAM" id="SSF52210">
    <property type="entry name" value="Succinyl-CoA synthetase domains"/>
    <property type="match status" value="2"/>
</dbReference>
<dbReference type="PANTHER" id="PTHR42793:SF1">
    <property type="entry name" value="PEPTIDYL-LYSINE N-ACETYLTRANSFERASE PATZ"/>
    <property type="match status" value="1"/>
</dbReference>
<dbReference type="Pfam" id="PF19045">
    <property type="entry name" value="Ligase_CoA_2"/>
    <property type="match status" value="1"/>
</dbReference>
<dbReference type="Pfam" id="PF13607">
    <property type="entry name" value="Succ_CoA_lig"/>
    <property type="match status" value="1"/>
</dbReference>
<dbReference type="Gene3D" id="3.30.470.20">
    <property type="entry name" value="ATP-grasp fold, B domain"/>
    <property type="match status" value="1"/>
</dbReference>
<feature type="domain" description="CoA-binding" evidence="2">
    <location>
        <begin position="35"/>
        <end position="130"/>
    </location>
</feature>
<dbReference type="InterPro" id="IPR003781">
    <property type="entry name" value="CoA-bd"/>
</dbReference>
<dbReference type="EMBL" id="CP136511">
    <property type="protein sequence ID" value="WOD14124.1"/>
    <property type="molecule type" value="Genomic_DNA"/>
</dbReference>
<dbReference type="InterPro" id="IPR016102">
    <property type="entry name" value="Succinyl-CoA_synth-like"/>
</dbReference>
<dbReference type="Gene3D" id="3.40.50.720">
    <property type="entry name" value="NAD(P)-binding Rossmann-like Domain"/>
    <property type="match status" value="1"/>
</dbReference>
<dbReference type="Gene3D" id="3.30.1490.20">
    <property type="entry name" value="ATP-grasp fold, A domain"/>
    <property type="match status" value="1"/>
</dbReference>
<dbReference type="GO" id="GO:0016874">
    <property type="term" value="F:ligase activity"/>
    <property type="evidence" value="ECO:0007669"/>
    <property type="project" value="UniProtKB-KW"/>
</dbReference>
<evidence type="ECO:0000256" key="1">
    <source>
        <dbReference type="SAM" id="MobiDB-lite"/>
    </source>
</evidence>
<dbReference type="SMART" id="SM00881">
    <property type="entry name" value="CoA_binding"/>
    <property type="match status" value="1"/>
</dbReference>
<dbReference type="InterPro" id="IPR013815">
    <property type="entry name" value="ATP_grasp_subdomain_1"/>
</dbReference>
<evidence type="ECO:0000259" key="2">
    <source>
        <dbReference type="SMART" id="SM00881"/>
    </source>
</evidence>
<dbReference type="InterPro" id="IPR043938">
    <property type="entry name" value="Ligase_CoA_dom"/>
</dbReference>
<dbReference type="RefSeq" id="WP_317015906.1">
    <property type="nucleotide sequence ID" value="NZ_CP136511.1"/>
</dbReference>
<dbReference type="InterPro" id="IPR032875">
    <property type="entry name" value="Succ_CoA_lig_flav_dom"/>
</dbReference>
<dbReference type="Pfam" id="PF13549">
    <property type="entry name" value="ATP-grasp_5"/>
    <property type="match status" value="1"/>
</dbReference>
<protein>
    <submittedName>
        <fullName evidence="3">Acetate--CoA ligase family protein</fullName>
    </submittedName>
</protein>
<keyword evidence="3" id="KW-0436">Ligase</keyword>
<dbReference type="PANTHER" id="PTHR42793">
    <property type="entry name" value="COA BINDING DOMAIN CONTAINING PROTEIN"/>
    <property type="match status" value="1"/>
</dbReference>
<dbReference type="InterPro" id="IPR036291">
    <property type="entry name" value="NAD(P)-bd_dom_sf"/>
</dbReference>
<dbReference type="Pfam" id="PF13380">
    <property type="entry name" value="CoA_binding_2"/>
    <property type="match status" value="1"/>
</dbReference>
<feature type="region of interest" description="Disordered" evidence="1">
    <location>
        <begin position="1"/>
        <end position="21"/>
    </location>
</feature>
<dbReference type="Proteomes" id="UP001302652">
    <property type="component" value="Chromosome 3"/>
</dbReference>